<dbReference type="AlphaFoldDB" id="A0A9W8HTC7"/>
<reference evidence="2" key="1">
    <citation type="submission" date="2022-07" db="EMBL/GenBank/DDBJ databases">
        <title>Phylogenomic reconstructions and comparative analyses of Kickxellomycotina fungi.</title>
        <authorList>
            <person name="Reynolds N.K."/>
            <person name="Stajich J.E."/>
            <person name="Barry K."/>
            <person name="Grigoriev I.V."/>
            <person name="Crous P."/>
            <person name="Smith M.E."/>
        </authorList>
    </citation>
    <scope>NUCLEOTIDE SEQUENCE</scope>
    <source>
        <strain evidence="2">NRRL 1565</strain>
    </source>
</reference>
<name>A0A9W8HTC7_9FUNG</name>
<dbReference type="Proteomes" id="UP001140094">
    <property type="component" value="Unassembled WGS sequence"/>
</dbReference>
<accession>A0A9W8HTC7</accession>
<feature type="compositionally biased region" description="Polar residues" evidence="1">
    <location>
        <begin position="130"/>
        <end position="150"/>
    </location>
</feature>
<evidence type="ECO:0000313" key="3">
    <source>
        <dbReference type="Proteomes" id="UP001140094"/>
    </source>
</evidence>
<feature type="region of interest" description="Disordered" evidence="1">
    <location>
        <begin position="129"/>
        <end position="153"/>
    </location>
</feature>
<evidence type="ECO:0000313" key="2">
    <source>
        <dbReference type="EMBL" id="KAJ2798969.1"/>
    </source>
</evidence>
<comment type="caution">
    <text evidence="2">The sequence shown here is derived from an EMBL/GenBank/DDBJ whole genome shotgun (WGS) entry which is preliminary data.</text>
</comment>
<keyword evidence="3" id="KW-1185">Reference proteome</keyword>
<evidence type="ECO:0000256" key="1">
    <source>
        <dbReference type="SAM" id="MobiDB-lite"/>
    </source>
</evidence>
<gene>
    <name evidence="2" type="ORF">H4R20_004621</name>
</gene>
<dbReference type="OrthoDB" id="5598714at2759"/>
<sequence>MHAPSTGLEAEHEAPRCTSLGRTLVDDKEFAQRRAAGRHAYSKSKGMGALRRICAEILPPETARPTKDLRAAGLKGVVEHRLADTLKRHVGARWGLTKSRRAGHEAYTTESQTLDIAAARDSVDTAGVDYTSSKNSASRSTLVDSTHSGGTENGLDSVLSLGQHTVSVPSRDRSWAQSDSCTLPIRDRSWARLDISAVPSRERLDSAVHVGDCGAGLRHGTGRVAPHVISGPVAGGEHELDRTAGRRFALRRNAHFSDVLEAVNCQTARVAYRRIVQRGKRWCSSFHGVSAAAPAPSHRLACVTLDHVGLGLLSLGGATSSFHVDRCDAGRPQSIRSGASFAPPSLGGASPCVQRVGAWQVPGAWKANPLWEISSPQPGVFPLHCRDARGALDPVPLTPMVCDRHQFCYRFYLAGTKMRWQARRQGRTTTELQCFVRSSVVALVLFAGHAAGIRSANQSSDYPPSISHASVVILPAAFAKLPAIDSAIVESFVLFTGIEVFQCFLYTL</sequence>
<protein>
    <submittedName>
        <fullName evidence="2">Uncharacterized protein</fullName>
    </submittedName>
</protein>
<proteinExistence type="predicted"/>
<dbReference type="EMBL" id="JANBUO010001277">
    <property type="protein sequence ID" value="KAJ2798969.1"/>
    <property type="molecule type" value="Genomic_DNA"/>
</dbReference>
<organism evidence="2 3">
    <name type="scientific">Coemansia guatemalensis</name>
    <dbReference type="NCBI Taxonomy" id="2761395"/>
    <lineage>
        <taxon>Eukaryota</taxon>
        <taxon>Fungi</taxon>
        <taxon>Fungi incertae sedis</taxon>
        <taxon>Zoopagomycota</taxon>
        <taxon>Kickxellomycotina</taxon>
        <taxon>Kickxellomycetes</taxon>
        <taxon>Kickxellales</taxon>
        <taxon>Kickxellaceae</taxon>
        <taxon>Coemansia</taxon>
    </lineage>
</organism>